<dbReference type="InterPro" id="IPR001304">
    <property type="entry name" value="C-type_lectin-like"/>
</dbReference>
<keyword evidence="10" id="KW-0325">Glycoprotein</keyword>
<dbReference type="CDD" id="cd00062">
    <property type="entry name" value="FN2"/>
    <property type="match status" value="1"/>
</dbReference>
<accession>A0A401NI79</accession>
<dbReference type="Pfam" id="PF24562">
    <property type="entry name" value="CysR_MRC2_N"/>
    <property type="match status" value="1"/>
</dbReference>
<dbReference type="InterPro" id="IPR013806">
    <property type="entry name" value="Kringle-like"/>
</dbReference>
<dbReference type="SMART" id="SM00059">
    <property type="entry name" value="FN2"/>
    <property type="match status" value="1"/>
</dbReference>
<feature type="domain" description="C-type lectin" evidence="13">
    <location>
        <begin position="232"/>
        <end position="298"/>
    </location>
</feature>
<dbReference type="InterPro" id="IPR000772">
    <property type="entry name" value="Ricin_B_lectin"/>
</dbReference>
<feature type="domain" description="C-type lectin" evidence="13">
    <location>
        <begin position="1216"/>
        <end position="1327"/>
    </location>
</feature>
<feature type="domain" description="C-type lectin" evidence="13">
    <location>
        <begin position="609"/>
        <end position="721"/>
    </location>
</feature>
<dbReference type="InterPro" id="IPR050111">
    <property type="entry name" value="C-type_lectin/snaclec_domain"/>
</dbReference>
<keyword evidence="2" id="KW-0254">Endocytosis</keyword>
<evidence type="ECO:0000256" key="10">
    <source>
        <dbReference type="ARBA" id="ARBA00023180"/>
    </source>
</evidence>
<evidence type="ECO:0000256" key="11">
    <source>
        <dbReference type="PROSITE-ProRule" id="PRU00479"/>
    </source>
</evidence>
<dbReference type="FunFam" id="3.10.100.10:FF:000036">
    <property type="entry name" value="Lymphocyte antigen 75"/>
    <property type="match status" value="1"/>
</dbReference>
<dbReference type="SMART" id="SM00458">
    <property type="entry name" value="RICIN"/>
    <property type="match status" value="1"/>
</dbReference>
<dbReference type="SMART" id="SM00034">
    <property type="entry name" value="CLECT"/>
    <property type="match status" value="8"/>
</dbReference>
<keyword evidence="7 12" id="KW-0472">Membrane</keyword>
<keyword evidence="9" id="KW-0675">Receptor</keyword>
<feature type="domain" description="Fibronectin type-II" evidence="14">
    <location>
        <begin position="167"/>
        <end position="214"/>
    </location>
</feature>
<evidence type="ECO:0000313" key="15">
    <source>
        <dbReference type="EMBL" id="GCB60580.1"/>
    </source>
</evidence>
<evidence type="ECO:0000256" key="3">
    <source>
        <dbReference type="ARBA" id="ARBA00022692"/>
    </source>
</evidence>
<dbReference type="InterPro" id="IPR016187">
    <property type="entry name" value="CTDL_fold"/>
</dbReference>
<dbReference type="SUPFAM" id="SSF57440">
    <property type="entry name" value="Kringle-like"/>
    <property type="match status" value="1"/>
</dbReference>
<dbReference type="PROSITE" id="PS51092">
    <property type="entry name" value="FN2_2"/>
    <property type="match status" value="1"/>
</dbReference>
<dbReference type="PRINTS" id="PR00013">
    <property type="entry name" value="FNTYPEII"/>
</dbReference>
<evidence type="ECO:0000256" key="4">
    <source>
        <dbReference type="ARBA" id="ARBA00022729"/>
    </source>
</evidence>
<dbReference type="SUPFAM" id="SSF56436">
    <property type="entry name" value="C-type lectin-like"/>
    <property type="match status" value="8"/>
</dbReference>
<evidence type="ECO:0000259" key="14">
    <source>
        <dbReference type="PROSITE" id="PS51092"/>
    </source>
</evidence>
<evidence type="ECO:0000256" key="12">
    <source>
        <dbReference type="SAM" id="Phobius"/>
    </source>
</evidence>
<evidence type="ECO:0000259" key="13">
    <source>
        <dbReference type="PROSITE" id="PS50041"/>
    </source>
</evidence>
<feature type="domain" description="C-type lectin" evidence="13">
    <location>
        <begin position="1074"/>
        <end position="1177"/>
    </location>
</feature>
<dbReference type="STRING" id="75743.A0A401NI79"/>
<evidence type="ECO:0000256" key="6">
    <source>
        <dbReference type="ARBA" id="ARBA00022989"/>
    </source>
</evidence>
<evidence type="ECO:0000256" key="7">
    <source>
        <dbReference type="ARBA" id="ARBA00023136"/>
    </source>
</evidence>
<dbReference type="Proteomes" id="UP000288216">
    <property type="component" value="Unassembled WGS sequence"/>
</dbReference>
<keyword evidence="6 12" id="KW-1133">Transmembrane helix</keyword>
<protein>
    <recommendedName>
        <fullName evidence="17">Lymphocyte antigen 75</fullName>
    </recommendedName>
</protein>
<dbReference type="EMBL" id="BFAA01003690">
    <property type="protein sequence ID" value="GCB60580.1"/>
    <property type="molecule type" value="Genomic_DNA"/>
</dbReference>
<dbReference type="GO" id="GO:0016020">
    <property type="term" value="C:membrane"/>
    <property type="evidence" value="ECO:0007669"/>
    <property type="project" value="UniProtKB-SubCell"/>
</dbReference>
<dbReference type="OrthoDB" id="6153550at2759"/>
<keyword evidence="16" id="KW-1185">Reference proteome</keyword>
<evidence type="ECO:0000256" key="2">
    <source>
        <dbReference type="ARBA" id="ARBA00022583"/>
    </source>
</evidence>
<dbReference type="PROSITE" id="PS50231">
    <property type="entry name" value="RICIN_B_LECTIN"/>
    <property type="match status" value="1"/>
</dbReference>
<dbReference type="GO" id="GO:0006897">
    <property type="term" value="P:endocytosis"/>
    <property type="evidence" value="ECO:0007669"/>
    <property type="project" value="UniProtKB-KW"/>
</dbReference>
<dbReference type="Gene3D" id="2.80.10.50">
    <property type="match status" value="1"/>
</dbReference>
<feature type="domain" description="C-type lectin" evidence="13">
    <location>
        <begin position="465"/>
        <end position="572"/>
    </location>
</feature>
<evidence type="ECO:0000256" key="1">
    <source>
        <dbReference type="ARBA" id="ARBA00004167"/>
    </source>
</evidence>
<proteinExistence type="predicted"/>
<dbReference type="SUPFAM" id="SSF50370">
    <property type="entry name" value="Ricin B-like lectins"/>
    <property type="match status" value="1"/>
</dbReference>
<dbReference type="CDD" id="cd23411">
    <property type="entry name" value="beta-trefoil_Ricin_LY75"/>
    <property type="match status" value="1"/>
</dbReference>
<evidence type="ECO:0000256" key="9">
    <source>
        <dbReference type="ARBA" id="ARBA00023170"/>
    </source>
</evidence>
<feature type="domain" description="C-type lectin" evidence="13">
    <location>
        <begin position="326"/>
        <end position="443"/>
    </location>
</feature>
<evidence type="ECO:0000313" key="16">
    <source>
        <dbReference type="Proteomes" id="UP000288216"/>
    </source>
</evidence>
<name>A0A401NI79_SCYTO</name>
<keyword evidence="5" id="KW-0677">Repeat</keyword>
<dbReference type="InterPro" id="IPR016186">
    <property type="entry name" value="C-type_lectin-like/link_sf"/>
</dbReference>
<comment type="caution">
    <text evidence="11">Lacks conserved residue(s) required for the propagation of feature annotation.</text>
</comment>
<reference evidence="15 16" key="1">
    <citation type="journal article" date="2018" name="Nat. Ecol. Evol.">
        <title>Shark genomes provide insights into elasmobranch evolution and the origin of vertebrates.</title>
        <authorList>
            <person name="Hara Y"/>
            <person name="Yamaguchi K"/>
            <person name="Onimaru K"/>
            <person name="Kadota M"/>
            <person name="Koyanagi M"/>
            <person name="Keeley SD"/>
            <person name="Tatsumi K"/>
            <person name="Tanaka K"/>
            <person name="Motone F"/>
            <person name="Kageyama Y"/>
            <person name="Nozu R"/>
            <person name="Adachi N"/>
            <person name="Nishimura O"/>
            <person name="Nakagawa R"/>
            <person name="Tanegashima C"/>
            <person name="Kiyatake I"/>
            <person name="Matsumoto R"/>
            <person name="Murakumo K"/>
            <person name="Nishida K"/>
            <person name="Terakita A"/>
            <person name="Kuratani S"/>
            <person name="Sato K"/>
            <person name="Hyodo S Kuraku.S."/>
        </authorList>
    </citation>
    <scope>NUCLEOTIDE SEQUENCE [LARGE SCALE GENOMIC DNA]</scope>
</reference>
<dbReference type="Pfam" id="PF00059">
    <property type="entry name" value="Lectin_C"/>
    <property type="match status" value="7"/>
</dbReference>
<dbReference type="PROSITE" id="PS50041">
    <property type="entry name" value="C_TYPE_LECTIN_2"/>
    <property type="match status" value="7"/>
</dbReference>
<evidence type="ECO:0008006" key="17">
    <source>
        <dbReference type="Google" id="ProtNLM"/>
    </source>
</evidence>
<sequence>MKRWCSRQIHIYLFLIFDIFAGRWAIKASQSTGNGTFAIQHQDTKQCLQVASSGMTMEGCNLQEQLQEWKWVSEHRLFNIGSKKCLGLDAYNKEQPLKMFECDAEVTTLWWRCKDSTLYGASSNKLTVKNGSPSVSIDANDAWKQNGDGHDVCEQPFRTIYTTDGNAFGKPCVFPFKYRRKWHHECTTDNNDGQEWCATTANYENDRKWHPYNGKWISRIWYSERPNVPKILWIGLNQLNVAGGWQWSDGTPLAFVNWKDGIFGLYHLEESSCAMMSSDSDGHWRTSPCEAVLPYVCKKPLNKTRTESIDTWEYINTECEAGWLAFNGFCFYMNTKELKWDDANNSCKSNESQLISIHSLADVELIVDKLHEVHMYDVWTGLRSNQFPAWFEWSDGSSVTFTYWDQAQPNIPDNTTEHCVSYAGKLGRWKFADCDNKLSYVCKKPGKIGNETDLPDVGCPQNEPWKRHGNYCYNLESSEVAFESKCHLTIQNRFEQEFINSLIAKHTTENGKYFWTNFQDRNGTGEYTWFTSHQEKEPVTYTNWNAYQPASPGGCVAMATGNALGRWEVKNCKSFKAMSICKKSIGNTTETEEAHPTGSCPPGWYTNAVLDQCYKIFHHERVAQKRTWEEAERFCEALGAHLPSFSHTDEMIYLHNYLRNTITDERWFWVGLNKRNPDSKGSWEWSDSRPVSLAVLPFDFKEDDYAVRDCAAFQTQKPVWRHFMMFDIRKKFDYHLMPFHCDIKLEWVCQIPQGVKLRTPAWYVPDGESIHGPTVVIDGDEYWFVNDTILAYQEANLYCARNESKLASITSGPAIKMLKAHLLKHFPSLPKWWVKVIKYNTMDSPFYGSPFFYGRFHSFHNQYRNCWFVTPYYTRWSEYHEFVECTKPLPFICQKLNISSLEPWSPETNVSSTPCTDSWIPFGDNCYHFLKPHASTWEDAARLCQSLGGNLPTIANSVEQDFIVSHLSSLPHTIWLGMQSSSRTRMKKWITGRLIDYTNWQSSFELEPGILDFDFYNLEKQCAVLLNDPGTAFVGKWDVVTCDQKQYYVTVCQKHREHSIHDKVTPPLNDTLHFLNHTYTIIKKNLTWEDAVTECQKNGNKLVSITEPYHQAFLTVTVNTRGYPVWIGLYSQDDGLHFRWSDGEHTIFSHWSRDDSAPTDNCVYMDVDGFWRTLGCDSVLEGAVCYFQQKELVPEKPDVETMRCPHKLQGSLWIPFRNNCYAFLLTPKTHIIFEERTVHNMCKESDSRSNLLTIRSEEENNFVTEQLVIHSYLYRWVWLSIRHNGNHTMWYDGSYVQYSNWRSGRPKFHKTQSRLQAVGLDMDGFWHQFDQYLQRLQLISQSIFACKIEMDPNPGHFEPPPTKTEYGNHNYMLIQNK</sequence>
<organism evidence="15 16">
    <name type="scientific">Scyliorhinus torazame</name>
    <name type="common">Cloudy catshark</name>
    <name type="synonym">Catulus torazame</name>
    <dbReference type="NCBI Taxonomy" id="75743"/>
    <lineage>
        <taxon>Eukaryota</taxon>
        <taxon>Metazoa</taxon>
        <taxon>Chordata</taxon>
        <taxon>Craniata</taxon>
        <taxon>Vertebrata</taxon>
        <taxon>Chondrichthyes</taxon>
        <taxon>Elasmobranchii</taxon>
        <taxon>Galeomorphii</taxon>
        <taxon>Galeoidea</taxon>
        <taxon>Carcharhiniformes</taxon>
        <taxon>Scyliorhinidae</taxon>
        <taxon>Scyliorhinus</taxon>
    </lineage>
</organism>
<dbReference type="PANTHER" id="PTHR22803">
    <property type="entry name" value="MANNOSE, PHOSPHOLIPASE, LECTIN RECEPTOR RELATED"/>
    <property type="match status" value="1"/>
</dbReference>
<feature type="transmembrane region" description="Helical" evidence="12">
    <location>
        <begin position="9"/>
        <end position="26"/>
    </location>
</feature>
<dbReference type="InterPro" id="IPR035992">
    <property type="entry name" value="Ricin_B-like_lectins"/>
</dbReference>
<dbReference type="InterPro" id="IPR036943">
    <property type="entry name" value="FN_type2_sf"/>
</dbReference>
<gene>
    <name evidence="15" type="ORF">scyTo_0009195</name>
</gene>
<keyword evidence="3 12" id="KW-0812">Transmembrane</keyword>
<feature type="domain" description="C-type lectin" evidence="13">
    <location>
        <begin position="922"/>
        <end position="1051"/>
    </location>
</feature>
<evidence type="ECO:0000256" key="8">
    <source>
        <dbReference type="ARBA" id="ARBA00023157"/>
    </source>
</evidence>
<dbReference type="FunFam" id="3.10.100.10:FF:000047">
    <property type="entry name" value="lymphocyte antigen 75"/>
    <property type="match status" value="1"/>
</dbReference>
<keyword evidence="8" id="KW-1015">Disulfide bond</keyword>
<evidence type="ECO:0000256" key="5">
    <source>
        <dbReference type="ARBA" id="ARBA00022737"/>
    </source>
</evidence>
<comment type="caution">
    <text evidence="15">The sequence shown here is derived from an EMBL/GenBank/DDBJ whole genome shotgun (WGS) entry which is preliminary data.</text>
</comment>
<dbReference type="Gene3D" id="2.10.10.10">
    <property type="entry name" value="Fibronectin, type II, collagen-binding"/>
    <property type="match status" value="1"/>
</dbReference>
<comment type="subcellular location">
    <subcellularLocation>
        <location evidence="1">Membrane</location>
        <topology evidence="1">Single-pass membrane protein</topology>
    </subcellularLocation>
</comment>
<dbReference type="CDD" id="cd00037">
    <property type="entry name" value="CLECT"/>
    <property type="match status" value="7"/>
</dbReference>
<keyword evidence="4" id="KW-0732">Signal</keyword>
<dbReference type="Pfam" id="PF00040">
    <property type="entry name" value="fn2"/>
    <property type="match status" value="1"/>
</dbReference>
<dbReference type="Gene3D" id="3.10.100.10">
    <property type="entry name" value="Mannose-Binding Protein A, subunit A"/>
    <property type="match status" value="8"/>
</dbReference>
<dbReference type="OMA" id="FTIRHEQ"/>
<feature type="non-terminal residue" evidence="15">
    <location>
        <position position="1377"/>
    </location>
</feature>
<dbReference type="InterPro" id="IPR000562">
    <property type="entry name" value="FN_type2_dom"/>
</dbReference>